<gene>
    <name evidence="10" type="ORF">L7E55_10920</name>
</gene>
<sequence length="673" mass="76379">MRYAETGYNLEVDLTTGNIERVETDPELVELHLGGHGTAARIIWERVPPEVKPFDPENLLIFSAGLLEGTSAPGANRTIINCISPVTNYLAHSMMGGYFGPELKMAGYDKIIFRGKSPKLIYLWIHNDKVEIRDASHLRGVGAQRTAEMIREELGDPRIQVASIGLAGENRVYTASIEHSHSSASRGPAPVMGDKNIKAIAVRGTKDVNVFNAEKLFEMSFNSLKSVAKNPNVGDWMAYTWDDSFHHDNFSWGNSRVRRKGYWSAELQERWKQLTKRLLNRKTGCYNCLKECKLSIQHPGQPAYGAKCFSKISWHMCSFDELDFSWEILAVAQEYGLDNFSTPQTIALAVELYDNGILTDEDMPDFPENSKERFYYLLEKIVRREGIGDILANGSYAAARQIGRGAEAYEHNTIKKFEQLPLKLGKVNFPYFLMFSTGEKINITQIQGSYPQDPLRNPEKRQKFCDGWVAAPERFKKFYMEWEPRTDPSMEASCHICDWNETMHYIDDAVGTCAFLSSFRGQFGGKPAYHIYNFPKYINAATGLNLDSDDVWQIARRNRNLVRAINVGRGMRRADEKPPEDHWKVRLPEQEQELLSMYYKFKGWTDDGIPTKPTLDKLDLGFVADELIRRGILTGEETNVYEETTTLPAPTDEQLEAALYSASEKVRMAQGGG</sequence>
<evidence type="ECO:0000256" key="6">
    <source>
        <dbReference type="ARBA" id="ARBA00023004"/>
    </source>
</evidence>
<dbReference type="InterPro" id="IPR036503">
    <property type="entry name" value="Ald_Fedxn_OxRdtase_N_sf"/>
</dbReference>
<evidence type="ECO:0000256" key="5">
    <source>
        <dbReference type="ARBA" id="ARBA00023002"/>
    </source>
</evidence>
<dbReference type="Gene3D" id="1.10.599.10">
    <property type="entry name" value="Aldehyde Ferredoxin Oxidoreductase Protein, subunit A, domain 3"/>
    <property type="match status" value="1"/>
</dbReference>
<dbReference type="SMART" id="SM00790">
    <property type="entry name" value="AFOR_N"/>
    <property type="match status" value="1"/>
</dbReference>
<evidence type="ECO:0000256" key="8">
    <source>
        <dbReference type="ARBA" id="ARBA00049934"/>
    </source>
</evidence>
<dbReference type="SUPFAM" id="SSF48310">
    <property type="entry name" value="Aldehyde ferredoxin oxidoreductase, C-terminal domains"/>
    <property type="match status" value="1"/>
</dbReference>
<dbReference type="Gene3D" id="1.10.569.10">
    <property type="entry name" value="Aldehyde Ferredoxin Oxidoreductase Protein, subunit A, domain 2"/>
    <property type="match status" value="1"/>
</dbReference>
<dbReference type="Proteomes" id="UP001154312">
    <property type="component" value="Unassembled WGS sequence"/>
</dbReference>
<keyword evidence="5" id="KW-0560">Oxidoreductase</keyword>
<dbReference type="InterPro" id="IPR001203">
    <property type="entry name" value="OxRdtase_Ald_Fedxn_C"/>
</dbReference>
<dbReference type="SUPFAM" id="SSF56228">
    <property type="entry name" value="Aldehyde ferredoxin oxidoreductase, N-terminal domain"/>
    <property type="match status" value="1"/>
</dbReference>
<evidence type="ECO:0000256" key="2">
    <source>
        <dbReference type="ARBA" id="ARBA00011032"/>
    </source>
</evidence>
<keyword evidence="11" id="KW-1185">Reference proteome</keyword>
<dbReference type="Pfam" id="PF01314">
    <property type="entry name" value="AFOR_C"/>
    <property type="match status" value="1"/>
</dbReference>
<dbReference type="GO" id="GO:0016625">
    <property type="term" value="F:oxidoreductase activity, acting on the aldehyde or oxo group of donors, iron-sulfur protein as acceptor"/>
    <property type="evidence" value="ECO:0007669"/>
    <property type="project" value="InterPro"/>
</dbReference>
<comment type="caution">
    <text evidence="10">The sequence shown here is derived from an EMBL/GenBank/DDBJ whole genome shotgun (WGS) entry which is preliminary data.</text>
</comment>
<keyword evidence="6" id="KW-0408">Iron</keyword>
<dbReference type="InterPro" id="IPR013983">
    <property type="entry name" value="Ald_Fedxn_OxRdtase_N"/>
</dbReference>
<keyword evidence="3" id="KW-0004">4Fe-4S</keyword>
<dbReference type="GO" id="GO:0051539">
    <property type="term" value="F:4 iron, 4 sulfur cluster binding"/>
    <property type="evidence" value="ECO:0007669"/>
    <property type="project" value="UniProtKB-KW"/>
</dbReference>
<dbReference type="InterPro" id="IPR013984">
    <property type="entry name" value="Ald_Fedxn_OxRdtase_dom2"/>
</dbReference>
<keyword evidence="7" id="KW-0411">Iron-sulfur</keyword>
<dbReference type="EMBL" id="JAKOAV010000019">
    <property type="protein sequence ID" value="MDF9408861.1"/>
    <property type="molecule type" value="Genomic_DNA"/>
</dbReference>
<evidence type="ECO:0000256" key="4">
    <source>
        <dbReference type="ARBA" id="ARBA00022723"/>
    </source>
</evidence>
<evidence type="ECO:0000256" key="3">
    <source>
        <dbReference type="ARBA" id="ARBA00022485"/>
    </source>
</evidence>
<keyword evidence="4" id="KW-0479">Metal-binding</keyword>
<comment type="cofactor">
    <cofactor evidence="1">
        <name>[4Fe-4S] cluster</name>
        <dbReference type="ChEBI" id="CHEBI:49883"/>
    </cofactor>
</comment>
<evidence type="ECO:0000256" key="7">
    <source>
        <dbReference type="ARBA" id="ARBA00023014"/>
    </source>
</evidence>
<protein>
    <submittedName>
        <fullName evidence="10">Aldehyde dehydrogenase</fullName>
    </submittedName>
</protein>
<evidence type="ECO:0000256" key="1">
    <source>
        <dbReference type="ARBA" id="ARBA00001966"/>
    </source>
</evidence>
<accession>A0A9X4JVS1</accession>
<proteinExistence type="inferred from homology"/>
<evidence type="ECO:0000259" key="9">
    <source>
        <dbReference type="SMART" id="SM00790"/>
    </source>
</evidence>
<dbReference type="InterPro" id="IPR051919">
    <property type="entry name" value="W-dependent_AOR"/>
</dbReference>
<organism evidence="10 11">
    <name type="scientific">Pelotomaculum isophthalicicum JI</name>
    <dbReference type="NCBI Taxonomy" id="947010"/>
    <lineage>
        <taxon>Bacteria</taxon>
        <taxon>Bacillati</taxon>
        <taxon>Bacillota</taxon>
        <taxon>Clostridia</taxon>
        <taxon>Eubacteriales</taxon>
        <taxon>Desulfotomaculaceae</taxon>
        <taxon>Pelotomaculum</taxon>
    </lineage>
</organism>
<reference evidence="10" key="1">
    <citation type="submission" date="2022-02" db="EMBL/GenBank/DDBJ databases">
        <authorList>
            <person name="Leng L."/>
        </authorList>
    </citation>
    <scope>NUCLEOTIDE SEQUENCE</scope>
    <source>
        <strain evidence="10">JI</strain>
    </source>
</reference>
<dbReference type="Gene3D" id="3.60.9.10">
    <property type="entry name" value="Aldehyde ferredoxin oxidoreductase, N-terminal domain"/>
    <property type="match status" value="1"/>
</dbReference>
<comment type="similarity">
    <text evidence="2">Belongs to the AOR/FOR family.</text>
</comment>
<dbReference type="PANTHER" id="PTHR30038">
    <property type="entry name" value="ALDEHYDE FERREDOXIN OXIDOREDUCTASE"/>
    <property type="match status" value="1"/>
</dbReference>
<dbReference type="AlphaFoldDB" id="A0A9X4JVS1"/>
<dbReference type="RefSeq" id="WP_277444266.1">
    <property type="nucleotide sequence ID" value="NZ_JAKOAV010000019.1"/>
</dbReference>
<dbReference type="GO" id="GO:0009055">
    <property type="term" value="F:electron transfer activity"/>
    <property type="evidence" value="ECO:0007669"/>
    <property type="project" value="InterPro"/>
</dbReference>
<dbReference type="Pfam" id="PF02730">
    <property type="entry name" value="AFOR_N"/>
    <property type="match status" value="1"/>
</dbReference>
<dbReference type="GO" id="GO:0046872">
    <property type="term" value="F:metal ion binding"/>
    <property type="evidence" value="ECO:0007669"/>
    <property type="project" value="UniProtKB-KW"/>
</dbReference>
<comment type="cofactor">
    <cofactor evidence="8">
        <name>tungstopterin</name>
        <dbReference type="ChEBI" id="CHEBI:30402"/>
    </cofactor>
</comment>
<dbReference type="InterPro" id="IPR036021">
    <property type="entry name" value="Tungsten_al_ferr_oxy-like_C"/>
</dbReference>
<feature type="domain" description="Aldehyde ferredoxin oxidoreductase N-terminal" evidence="9">
    <location>
        <begin position="6"/>
        <end position="206"/>
    </location>
</feature>
<evidence type="ECO:0000313" key="11">
    <source>
        <dbReference type="Proteomes" id="UP001154312"/>
    </source>
</evidence>
<evidence type="ECO:0000313" key="10">
    <source>
        <dbReference type="EMBL" id="MDF9408861.1"/>
    </source>
</evidence>
<dbReference type="PANTHER" id="PTHR30038:SF0">
    <property type="entry name" value="TUNGSTEN-CONTAINING ALDEHYDE FERREDOXIN OXIDOREDUCTASE"/>
    <property type="match status" value="1"/>
</dbReference>
<name>A0A9X4JVS1_9FIRM</name>
<dbReference type="InterPro" id="IPR013985">
    <property type="entry name" value="Ald_Fedxn_OxRdtase_dom3"/>
</dbReference>